<dbReference type="Gene3D" id="1.10.100.10">
    <property type="entry name" value="Insulin-like"/>
    <property type="match status" value="1"/>
</dbReference>
<evidence type="ECO:0000256" key="3">
    <source>
        <dbReference type="ARBA" id="ARBA00022685"/>
    </source>
</evidence>
<dbReference type="InterPro" id="IPR022353">
    <property type="entry name" value="Insulin_CS"/>
</dbReference>
<dbReference type="GO" id="GO:0005615">
    <property type="term" value="C:extracellular space"/>
    <property type="evidence" value="ECO:0007669"/>
    <property type="project" value="EnsemblMetazoa"/>
</dbReference>
<gene>
    <name evidence="10" type="primary">Dana\GF25126</name>
    <name evidence="10" type="synonym">dana_GLEANR_9804</name>
    <name evidence="9" type="synonym">DanaCAF1_Ilp3-PA</name>
    <name evidence="10" type="ORF">GF25126</name>
</gene>
<dbReference type="GO" id="GO:0045475">
    <property type="term" value="P:locomotor rhythm"/>
    <property type="evidence" value="ECO:0007669"/>
    <property type="project" value="EnsemblMetazoa"/>
</dbReference>
<dbReference type="PRINTS" id="PR00276">
    <property type="entry name" value="INSULINFAMLY"/>
</dbReference>
<dbReference type="InParanoid" id="B3MA65"/>
<dbReference type="GeneID" id="6507752"/>
<dbReference type="eggNOG" id="ENOG502S3FQ">
    <property type="taxonomic scope" value="Eukaryota"/>
</dbReference>
<comment type="similarity">
    <text evidence="1 6">Belongs to the insulin family.</text>
</comment>
<evidence type="ECO:0000256" key="4">
    <source>
        <dbReference type="ARBA" id="ARBA00022729"/>
    </source>
</evidence>
<dbReference type="FunCoup" id="B3MA65">
    <property type="interactions" value="256"/>
</dbReference>
<name>B3MA65_DROAN</name>
<feature type="domain" description="Insulin-like" evidence="8">
    <location>
        <begin position="28"/>
        <end position="113"/>
    </location>
</feature>
<dbReference type="AlphaFoldDB" id="B3MA65"/>
<evidence type="ECO:0000256" key="6">
    <source>
        <dbReference type="RuleBase" id="RU000406"/>
    </source>
</evidence>
<keyword evidence="6" id="KW-0964">Secreted</keyword>
<dbReference type="PANTHER" id="PTHR13647">
    <property type="entry name" value="INSULIN-LIKE PEPTIDE 2-RELATED"/>
    <property type="match status" value="1"/>
</dbReference>
<dbReference type="SMART" id="SM00078">
    <property type="entry name" value="IlGF"/>
    <property type="match status" value="1"/>
</dbReference>
<comment type="subunit">
    <text evidence="2">Heterodimer of a B chain and an A chain linked by two disulfide bonds.</text>
</comment>
<dbReference type="GO" id="GO:0009743">
    <property type="term" value="P:response to carbohydrate"/>
    <property type="evidence" value="ECO:0007669"/>
    <property type="project" value="EnsemblMetazoa"/>
</dbReference>
<dbReference type="STRING" id="7217.B3MA65"/>
<evidence type="ECO:0000313" key="9">
    <source>
        <dbReference type="EMBL" id="DBA35844.1"/>
    </source>
</evidence>
<dbReference type="EMBL" id="BK064566">
    <property type="protein sequence ID" value="DBA35844.1"/>
    <property type="molecule type" value="mRNA"/>
</dbReference>
<dbReference type="PhylomeDB" id="B3MA65"/>
<keyword evidence="5" id="KW-1015">Disulfide bond</keyword>
<reference evidence="10 11" key="1">
    <citation type="journal article" date="2007" name="Nature">
        <title>Evolution of genes and genomes on the Drosophila phylogeny.</title>
        <authorList>
            <consortium name="Drosophila 12 Genomes Consortium"/>
            <person name="Clark A.G."/>
            <person name="Eisen M.B."/>
            <person name="Smith D.R."/>
            <person name="Bergman C.M."/>
            <person name="Oliver B."/>
            <person name="Markow T.A."/>
            <person name="Kaufman T.C."/>
            <person name="Kellis M."/>
            <person name="Gelbart W."/>
            <person name="Iyer V.N."/>
            <person name="Pollard D.A."/>
            <person name="Sackton T.B."/>
            <person name="Larracuente A.M."/>
            <person name="Singh N.D."/>
            <person name="Abad J.P."/>
            <person name="Abt D.N."/>
            <person name="Adryan B."/>
            <person name="Aguade M."/>
            <person name="Akashi H."/>
            <person name="Anderson W.W."/>
            <person name="Aquadro C.F."/>
            <person name="Ardell D.H."/>
            <person name="Arguello R."/>
            <person name="Artieri C.G."/>
            <person name="Barbash D.A."/>
            <person name="Barker D."/>
            <person name="Barsanti P."/>
            <person name="Batterham P."/>
            <person name="Batzoglou S."/>
            <person name="Begun D."/>
            <person name="Bhutkar A."/>
            <person name="Blanco E."/>
            <person name="Bosak S.A."/>
            <person name="Bradley R.K."/>
            <person name="Brand A.D."/>
            <person name="Brent M.R."/>
            <person name="Brooks A.N."/>
            <person name="Brown R.H."/>
            <person name="Butlin R.K."/>
            <person name="Caggese C."/>
            <person name="Calvi B.R."/>
            <person name="Bernardo de Carvalho A."/>
            <person name="Caspi A."/>
            <person name="Castrezana S."/>
            <person name="Celniker S.E."/>
            <person name="Chang J.L."/>
            <person name="Chapple C."/>
            <person name="Chatterji S."/>
            <person name="Chinwalla A."/>
            <person name="Civetta A."/>
            <person name="Clifton S.W."/>
            <person name="Comeron J.M."/>
            <person name="Costello J.C."/>
            <person name="Coyne J.A."/>
            <person name="Daub J."/>
            <person name="David R.G."/>
            <person name="Delcher A.L."/>
            <person name="Delehaunty K."/>
            <person name="Do C.B."/>
            <person name="Ebling H."/>
            <person name="Edwards K."/>
            <person name="Eickbush T."/>
            <person name="Evans J.D."/>
            <person name="Filipski A."/>
            <person name="Findeiss S."/>
            <person name="Freyhult E."/>
            <person name="Fulton L."/>
            <person name="Fulton R."/>
            <person name="Garcia A.C."/>
            <person name="Gardiner A."/>
            <person name="Garfield D.A."/>
            <person name="Garvin B.E."/>
            <person name="Gibson G."/>
            <person name="Gilbert D."/>
            <person name="Gnerre S."/>
            <person name="Godfrey J."/>
            <person name="Good R."/>
            <person name="Gotea V."/>
            <person name="Gravely B."/>
            <person name="Greenberg A.J."/>
            <person name="Griffiths-Jones S."/>
            <person name="Gross S."/>
            <person name="Guigo R."/>
            <person name="Gustafson E.A."/>
            <person name="Haerty W."/>
            <person name="Hahn M.W."/>
            <person name="Halligan D.L."/>
            <person name="Halpern A.L."/>
            <person name="Halter G.M."/>
            <person name="Han M.V."/>
            <person name="Heger A."/>
            <person name="Hillier L."/>
            <person name="Hinrichs A.S."/>
            <person name="Holmes I."/>
            <person name="Hoskins R.A."/>
            <person name="Hubisz M.J."/>
            <person name="Hultmark D."/>
            <person name="Huntley M.A."/>
            <person name="Jaffe D.B."/>
            <person name="Jagadeeshan S."/>
            <person name="Jeck W.R."/>
            <person name="Johnson J."/>
            <person name="Jones C.D."/>
            <person name="Jordan W.C."/>
            <person name="Karpen G.H."/>
            <person name="Kataoka E."/>
            <person name="Keightley P.D."/>
            <person name="Kheradpour P."/>
            <person name="Kirkness E.F."/>
            <person name="Koerich L.B."/>
            <person name="Kristiansen K."/>
            <person name="Kudrna D."/>
            <person name="Kulathinal R.J."/>
            <person name="Kumar S."/>
            <person name="Kwok R."/>
            <person name="Lander E."/>
            <person name="Langley C.H."/>
            <person name="Lapoint R."/>
            <person name="Lazzaro B.P."/>
            <person name="Lee S.J."/>
            <person name="Levesque L."/>
            <person name="Li R."/>
            <person name="Lin C.F."/>
            <person name="Lin M.F."/>
            <person name="Lindblad-Toh K."/>
            <person name="Llopart A."/>
            <person name="Long M."/>
            <person name="Low L."/>
            <person name="Lozovsky E."/>
            <person name="Lu J."/>
            <person name="Luo M."/>
            <person name="Machado C.A."/>
            <person name="Makalowski W."/>
            <person name="Marzo M."/>
            <person name="Matsuda M."/>
            <person name="Matzkin L."/>
            <person name="McAllister B."/>
            <person name="McBride C.S."/>
            <person name="McKernan B."/>
            <person name="McKernan K."/>
            <person name="Mendez-Lago M."/>
            <person name="Minx P."/>
            <person name="Mollenhauer M.U."/>
            <person name="Montooth K."/>
            <person name="Mount S.M."/>
            <person name="Mu X."/>
            <person name="Myers E."/>
            <person name="Negre B."/>
            <person name="Newfeld S."/>
            <person name="Nielsen R."/>
            <person name="Noor M.A."/>
            <person name="O'Grady P."/>
            <person name="Pachter L."/>
            <person name="Papaceit M."/>
            <person name="Parisi M.J."/>
            <person name="Parisi M."/>
            <person name="Parts L."/>
            <person name="Pedersen J.S."/>
            <person name="Pesole G."/>
            <person name="Phillippy A.M."/>
            <person name="Ponting C.P."/>
            <person name="Pop M."/>
            <person name="Porcelli D."/>
            <person name="Powell J.R."/>
            <person name="Prohaska S."/>
            <person name="Pruitt K."/>
            <person name="Puig M."/>
            <person name="Quesneville H."/>
            <person name="Ram K.R."/>
            <person name="Rand D."/>
            <person name="Rasmussen M.D."/>
            <person name="Reed L.K."/>
            <person name="Reenan R."/>
            <person name="Reily A."/>
            <person name="Remington K.A."/>
            <person name="Rieger T.T."/>
            <person name="Ritchie M.G."/>
            <person name="Robin C."/>
            <person name="Rogers Y.H."/>
            <person name="Rohde C."/>
            <person name="Rozas J."/>
            <person name="Rubenfield M.J."/>
            <person name="Ruiz A."/>
            <person name="Russo S."/>
            <person name="Salzberg S.L."/>
            <person name="Sanchez-Gracia A."/>
            <person name="Saranga D.J."/>
            <person name="Sato H."/>
            <person name="Schaeffer S.W."/>
            <person name="Schatz M.C."/>
            <person name="Schlenke T."/>
            <person name="Schwartz R."/>
            <person name="Segarra C."/>
            <person name="Singh R.S."/>
            <person name="Sirot L."/>
            <person name="Sirota M."/>
            <person name="Sisneros N.B."/>
            <person name="Smith C.D."/>
            <person name="Smith T.F."/>
            <person name="Spieth J."/>
            <person name="Stage D.E."/>
            <person name="Stark A."/>
            <person name="Stephan W."/>
            <person name="Strausberg R.L."/>
            <person name="Strempel S."/>
            <person name="Sturgill D."/>
            <person name="Sutton G."/>
            <person name="Sutton G.G."/>
            <person name="Tao W."/>
            <person name="Teichmann S."/>
            <person name="Tobari Y.N."/>
            <person name="Tomimura Y."/>
            <person name="Tsolas J.M."/>
            <person name="Valente V.L."/>
            <person name="Venter E."/>
            <person name="Venter J.C."/>
            <person name="Vicario S."/>
            <person name="Vieira F.G."/>
            <person name="Vilella A.J."/>
            <person name="Villasante A."/>
            <person name="Walenz B."/>
            <person name="Wang J."/>
            <person name="Wasserman M."/>
            <person name="Watts T."/>
            <person name="Wilson D."/>
            <person name="Wilson R.K."/>
            <person name="Wing R.A."/>
            <person name="Wolfner M.F."/>
            <person name="Wong A."/>
            <person name="Wong G.K."/>
            <person name="Wu C.I."/>
            <person name="Wu G."/>
            <person name="Yamamoto D."/>
            <person name="Yang H.P."/>
            <person name="Yang S.P."/>
            <person name="Yorke J.A."/>
            <person name="Yoshida K."/>
            <person name="Zdobnov E."/>
            <person name="Zhang P."/>
            <person name="Zhang Y."/>
            <person name="Zimin A.V."/>
            <person name="Baldwin J."/>
            <person name="Abdouelleil A."/>
            <person name="Abdulkadir J."/>
            <person name="Abebe A."/>
            <person name="Abera B."/>
            <person name="Abreu J."/>
            <person name="Acer S.C."/>
            <person name="Aftuck L."/>
            <person name="Alexander A."/>
            <person name="An P."/>
            <person name="Anderson E."/>
            <person name="Anderson S."/>
            <person name="Arachi H."/>
            <person name="Azer M."/>
            <person name="Bachantsang P."/>
            <person name="Barry A."/>
            <person name="Bayul T."/>
            <person name="Berlin A."/>
            <person name="Bessette D."/>
            <person name="Bloom T."/>
            <person name="Blye J."/>
            <person name="Boguslavskiy L."/>
            <person name="Bonnet C."/>
            <person name="Boukhgalter B."/>
            <person name="Bourzgui I."/>
            <person name="Brown A."/>
            <person name="Cahill P."/>
            <person name="Channer S."/>
            <person name="Cheshatsang Y."/>
            <person name="Chuda L."/>
            <person name="Citroen M."/>
            <person name="Collymore A."/>
            <person name="Cooke P."/>
            <person name="Costello M."/>
            <person name="D'Aco K."/>
            <person name="Daza R."/>
            <person name="De Haan G."/>
            <person name="DeGray S."/>
            <person name="DeMaso C."/>
            <person name="Dhargay N."/>
            <person name="Dooley K."/>
            <person name="Dooley E."/>
            <person name="Doricent M."/>
            <person name="Dorje P."/>
            <person name="Dorjee K."/>
            <person name="Dupes A."/>
            <person name="Elong R."/>
            <person name="Falk J."/>
            <person name="Farina A."/>
            <person name="Faro S."/>
            <person name="Ferguson D."/>
            <person name="Fisher S."/>
            <person name="Foley C.D."/>
            <person name="Franke A."/>
            <person name="Friedrich D."/>
            <person name="Gadbois L."/>
            <person name="Gearin G."/>
            <person name="Gearin C.R."/>
            <person name="Giannoukos G."/>
            <person name="Goode T."/>
            <person name="Graham J."/>
            <person name="Grandbois E."/>
            <person name="Grewal S."/>
            <person name="Gyaltsen K."/>
            <person name="Hafez N."/>
            <person name="Hagos B."/>
            <person name="Hall J."/>
            <person name="Henson C."/>
            <person name="Hollinger A."/>
            <person name="Honan T."/>
            <person name="Huard M.D."/>
            <person name="Hughes L."/>
            <person name="Hurhula B."/>
            <person name="Husby M.E."/>
            <person name="Kamat A."/>
            <person name="Kanga B."/>
            <person name="Kashin S."/>
            <person name="Khazanovich D."/>
            <person name="Kisner P."/>
            <person name="Lance K."/>
            <person name="Lara M."/>
            <person name="Lee W."/>
            <person name="Lennon N."/>
            <person name="Letendre F."/>
            <person name="LeVine R."/>
            <person name="Lipovsky A."/>
            <person name="Liu X."/>
            <person name="Liu J."/>
            <person name="Liu S."/>
            <person name="Lokyitsang T."/>
            <person name="Lokyitsang Y."/>
            <person name="Lubonja R."/>
            <person name="Lui A."/>
            <person name="MacDonald P."/>
            <person name="Magnisalis V."/>
            <person name="Maru K."/>
            <person name="Matthews C."/>
            <person name="McCusker W."/>
            <person name="McDonough S."/>
            <person name="Mehta T."/>
            <person name="Meldrim J."/>
            <person name="Meneus L."/>
            <person name="Mihai O."/>
            <person name="Mihalev A."/>
            <person name="Mihova T."/>
            <person name="Mittelman R."/>
            <person name="Mlenga V."/>
            <person name="Montmayeur A."/>
            <person name="Mulrain L."/>
            <person name="Navidi A."/>
            <person name="Naylor J."/>
            <person name="Negash T."/>
            <person name="Nguyen T."/>
            <person name="Nguyen N."/>
            <person name="Nicol R."/>
            <person name="Norbu C."/>
            <person name="Norbu N."/>
            <person name="Novod N."/>
            <person name="O'Neill B."/>
            <person name="Osman S."/>
            <person name="Markiewicz E."/>
            <person name="Oyono O.L."/>
            <person name="Patti C."/>
            <person name="Phunkhang P."/>
            <person name="Pierre F."/>
            <person name="Priest M."/>
            <person name="Raghuraman S."/>
            <person name="Rege F."/>
            <person name="Reyes R."/>
            <person name="Rise C."/>
            <person name="Rogov P."/>
            <person name="Ross K."/>
            <person name="Ryan E."/>
            <person name="Settipalli S."/>
            <person name="Shea T."/>
            <person name="Sherpa N."/>
            <person name="Shi L."/>
            <person name="Shih D."/>
            <person name="Sparrow T."/>
            <person name="Spaulding J."/>
            <person name="Stalker J."/>
            <person name="Stange-Thomann N."/>
            <person name="Stavropoulos S."/>
            <person name="Stone C."/>
            <person name="Strader C."/>
            <person name="Tesfaye S."/>
            <person name="Thomson T."/>
            <person name="Thoulutsang Y."/>
            <person name="Thoulutsang D."/>
            <person name="Topham K."/>
            <person name="Topping I."/>
            <person name="Tsamla T."/>
            <person name="Vassiliev H."/>
            <person name="Vo A."/>
            <person name="Wangchuk T."/>
            <person name="Wangdi T."/>
            <person name="Weiand M."/>
            <person name="Wilkinson J."/>
            <person name="Wilson A."/>
            <person name="Yadav S."/>
            <person name="Young G."/>
            <person name="Yu Q."/>
            <person name="Zembek L."/>
            <person name="Zhong D."/>
            <person name="Zimmer A."/>
            <person name="Zwirko Z."/>
            <person name="Jaffe D.B."/>
            <person name="Alvarez P."/>
            <person name="Brockman W."/>
            <person name="Butler J."/>
            <person name="Chin C."/>
            <person name="Gnerre S."/>
            <person name="Grabherr M."/>
            <person name="Kleber M."/>
            <person name="Mauceli E."/>
            <person name="MacCallum I."/>
        </authorList>
    </citation>
    <scope>NUCLEOTIDE SEQUENCE [LARGE SCALE GENOMIC DNA]</scope>
    <source>
        <strain evidence="10">TSC#14024-0371.13</strain>
        <strain evidence="11">Tucson 14024-0371.13</strain>
    </source>
</reference>
<feature type="chain" id="PRO_5002789932" evidence="7">
    <location>
        <begin position="27"/>
        <end position="118"/>
    </location>
</feature>
<accession>B3MA65</accession>
<keyword evidence="11" id="KW-1185">Reference proteome</keyword>
<dbReference type="SUPFAM" id="SSF56994">
    <property type="entry name" value="Insulin-like"/>
    <property type="match status" value="1"/>
</dbReference>
<evidence type="ECO:0000256" key="5">
    <source>
        <dbReference type="ARBA" id="ARBA00023157"/>
    </source>
</evidence>
<keyword evidence="3" id="KW-0165">Cleavage on pair of basic residues</keyword>
<dbReference type="InterPro" id="IPR036438">
    <property type="entry name" value="Insulin-like_sf"/>
</dbReference>
<dbReference type="InterPro" id="IPR022352">
    <property type="entry name" value="Ins/IGF/rlx"/>
</dbReference>
<feature type="signal peptide" evidence="7">
    <location>
        <begin position="1"/>
        <end position="26"/>
    </location>
</feature>
<evidence type="ECO:0000256" key="7">
    <source>
        <dbReference type="SAM" id="SignalP"/>
    </source>
</evidence>
<dbReference type="GO" id="GO:0008286">
    <property type="term" value="P:insulin receptor signaling pathway"/>
    <property type="evidence" value="ECO:0007669"/>
    <property type="project" value="EnsemblMetazoa"/>
</dbReference>
<reference evidence="10" key="3">
    <citation type="submission" date="2015-10" db="EMBL/GenBank/DDBJ databases">
        <authorList>
            <consortium name="FlyBase"/>
        </authorList>
    </citation>
    <scope>NUCLEOTIDE SEQUENCE</scope>
    <source>
        <strain evidence="10">TSC#14024-0371.13</strain>
    </source>
</reference>
<dbReference type="PANTHER" id="PTHR13647:SF4">
    <property type="entry name" value="INSULIN-LIKE PEPTIDE 1-RELATED"/>
    <property type="match status" value="1"/>
</dbReference>
<dbReference type="InterPro" id="IPR016179">
    <property type="entry name" value="Insulin-like"/>
</dbReference>
<reference evidence="9" key="5">
    <citation type="journal article" date="2023" name="MicroPubl. Biol.">
        <title>Drosophila ananassae -- Ilp3.</title>
        <authorList>
            <person name="Gruys M.L."/>
            <person name="O'Brien J."/>
            <person name="Koehler A.C."/>
            <person name="Almazan A."/>
            <person name="Opperman K."/>
            <person name="Sterne-Marr R."/>
            <person name="Ozsoy Z."/>
            <person name="Sustacek M.K."/>
            <person name="Wittke-Thompson J."/>
            <person name="Arsham A.M."/>
            <person name="Toering Peters S."/>
            <person name="Rele C.P."/>
        </authorList>
    </citation>
    <scope>NUCLEOTIDE SEQUENCE</scope>
</reference>
<evidence type="ECO:0000259" key="8">
    <source>
        <dbReference type="SMART" id="SM00078"/>
    </source>
</evidence>
<sequence length="118" mass="13559">MQRNQGLRILLWSLVLVFLGMAHVQANMILCGQELPEALNRICQYGYNQKFKRTFDLTQLNAIEDEGLEEGSLLLRMLGESSNQLMKTRRRRLGIFDECCRKSCSTSELLRYCAGPGR</sequence>
<evidence type="ECO:0000313" key="10">
    <source>
        <dbReference type="EMBL" id="EDV39079.1"/>
    </source>
</evidence>
<evidence type="ECO:0000256" key="2">
    <source>
        <dbReference type="ARBA" id="ARBA00011207"/>
    </source>
</evidence>
<evidence type="ECO:0000256" key="1">
    <source>
        <dbReference type="ARBA" id="ARBA00009034"/>
    </source>
</evidence>
<organism evidence="10 11">
    <name type="scientific">Drosophila ananassae</name>
    <name type="common">Fruit fly</name>
    <dbReference type="NCBI Taxonomy" id="7217"/>
    <lineage>
        <taxon>Eukaryota</taxon>
        <taxon>Metazoa</taxon>
        <taxon>Ecdysozoa</taxon>
        <taxon>Arthropoda</taxon>
        <taxon>Hexapoda</taxon>
        <taxon>Insecta</taxon>
        <taxon>Pterygota</taxon>
        <taxon>Neoptera</taxon>
        <taxon>Endopterygota</taxon>
        <taxon>Diptera</taxon>
        <taxon>Brachycera</taxon>
        <taxon>Muscomorpha</taxon>
        <taxon>Ephydroidea</taxon>
        <taxon>Drosophilidae</taxon>
        <taxon>Drosophila</taxon>
        <taxon>Sophophora</taxon>
    </lineage>
</organism>
<dbReference type="CTD" id="39151"/>
<protein>
    <submittedName>
        <fullName evidence="9">Insulin-like peptide 3</fullName>
    </submittedName>
</protein>
<dbReference type="OMA" id="VYGFNAM"/>
<dbReference type="EMBL" id="CH902618">
    <property type="protein sequence ID" value="EDV39079.1"/>
    <property type="molecule type" value="Genomic_DNA"/>
</dbReference>
<dbReference type="OrthoDB" id="10019596at2759"/>
<dbReference type="GO" id="GO:0030431">
    <property type="term" value="P:sleep"/>
    <property type="evidence" value="ECO:0007669"/>
    <property type="project" value="EnsemblMetazoa"/>
</dbReference>
<evidence type="ECO:0000313" key="11">
    <source>
        <dbReference type="Proteomes" id="UP000007801"/>
    </source>
</evidence>
<dbReference type="PROSITE" id="PS00262">
    <property type="entry name" value="INSULIN"/>
    <property type="match status" value="1"/>
</dbReference>
<dbReference type="GO" id="GO:0005179">
    <property type="term" value="F:hormone activity"/>
    <property type="evidence" value="ECO:0007669"/>
    <property type="project" value="InterPro"/>
</dbReference>
<dbReference type="GO" id="GO:0060180">
    <property type="term" value="P:female mating behavior"/>
    <property type="evidence" value="ECO:0007669"/>
    <property type="project" value="EnsemblMetazoa"/>
</dbReference>
<proteinExistence type="evidence at transcript level"/>
<reference evidence="10" key="2">
    <citation type="journal article" date="2008" name="Bioinformatics">
        <title>Assembly reconciliation.</title>
        <authorList>
            <person name="Zimin A.V."/>
            <person name="Smith D.R."/>
            <person name="Sutton G."/>
            <person name="Yorke J.A."/>
        </authorList>
    </citation>
    <scope>NUCLEOTIDE SEQUENCE</scope>
    <source>
        <strain evidence="10">TSC#14024-0371.13</strain>
    </source>
</reference>
<dbReference type="HOGENOM" id="CLU_125164_0_1_1"/>
<dbReference type="KEGG" id="dan:6507752"/>
<reference evidence="9" key="4">
    <citation type="journal article" date="2022" name="F1000Research">
        <title>Manual annotation of Drosophila genes: a Genomics Education Partnership protocol.</title>
        <authorList>
            <person name="Rele C.P."/>
            <person name="Sandlin K.M."/>
            <person name="Leung W."/>
            <person name="Reed L.K."/>
        </authorList>
    </citation>
    <scope>NUCLEOTIDE SEQUENCE</scope>
</reference>
<keyword evidence="4 7" id="KW-0732">Signal</keyword>
<dbReference type="GO" id="GO:0061964">
    <property type="term" value="P:negative regulation of entry into reproductive diapause"/>
    <property type="evidence" value="ECO:0007669"/>
    <property type="project" value="EnsemblMetazoa"/>
</dbReference>
<comment type="subcellular location">
    <subcellularLocation>
        <location evidence="6">Secreted</location>
    </subcellularLocation>
</comment>
<dbReference type="Proteomes" id="UP000007801">
    <property type="component" value="Unassembled WGS sequence"/>
</dbReference>
<dbReference type="Pfam" id="PF00049">
    <property type="entry name" value="Insulin"/>
    <property type="match status" value="1"/>
</dbReference>